<sequence>MSALRPLSHVLAAAIALALLPGCAPKVHRVAPETVIDLSGHWNDTDSRLVAEAMIRDCLERPWHTRFAQAHGKPPVVIVGTILNRSREHINVQTFTKDLERALVNSGQVEVVASRTERAEVREERLDQAVNAAEETAKAAGRETGADFMLKGTVNSITDLVEGKSVIYYQVNLELIDLLTNRKVWIGEKKIKKYIERSRFKP</sequence>
<keyword evidence="2" id="KW-0732">Signal</keyword>
<reference evidence="3 4" key="1">
    <citation type="submission" date="2020-02" db="EMBL/GenBank/DDBJ databases">
        <title>Comparative genomics of sulfur disproportionating microorganisms.</title>
        <authorList>
            <person name="Ward L.M."/>
            <person name="Bertran E."/>
            <person name="Johnston D.T."/>
        </authorList>
    </citation>
    <scope>NUCLEOTIDE SEQUENCE [LARGE SCALE GENOMIC DNA]</scope>
    <source>
        <strain evidence="3 4">DSM 100025</strain>
    </source>
</reference>
<evidence type="ECO:0000256" key="2">
    <source>
        <dbReference type="SAM" id="SignalP"/>
    </source>
</evidence>
<proteinExistence type="predicted"/>
<dbReference type="Pfam" id="PF13036">
    <property type="entry name" value="LpoB"/>
    <property type="match status" value="1"/>
</dbReference>
<evidence type="ECO:0000313" key="4">
    <source>
        <dbReference type="Proteomes" id="UP000469346"/>
    </source>
</evidence>
<dbReference type="EMBL" id="JAAGRR010000173">
    <property type="protein sequence ID" value="NDY43440.1"/>
    <property type="molecule type" value="Genomic_DNA"/>
</dbReference>
<dbReference type="InterPro" id="IPR014094">
    <property type="entry name" value="LpoB"/>
</dbReference>
<gene>
    <name evidence="3" type="ORF">G3N55_11380</name>
</gene>
<dbReference type="AlphaFoldDB" id="A0A6N9TSR1"/>
<protein>
    <submittedName>
        <fullName evidence="3">Penicillin-binding protein activator LpoB</fullName>
    </submittedName>
</protein>
<dbReference type="RefSeq" id="WP_163299641.1">
    <property type="nucleotide sequence ID" value="NZ_JAAGRR010000173.1"/>
</dbReference>
<evidence type="ECO:0000256" key="1">
    <source>
        <dbReference type="SAM" id="Coils"/>
    </source>
</evidence>
<organism evidence="3 4">
    <name type="scientific">Dissulfurirhabdus thermomarina</name>
    <dbReference type="NCBI Taxonomy" id="1765737"/>
    <lineage>
        <taxon>Bacteria</taxon>
        <taxon>Deltaproteobacteria</taxon>
        <taxon>Dissulfurirhabdaceae</taxon>
        <taxon>Dissulfurirhabdus</taxon>
    </lineage>
</organism>
<feature type="coiled-coil region" evidence="1">
    <location>
        <begin position="116"/>
        <end position="143"/>
    </location>
</feature>
<comment type="caution">
    <text evidence="3">The sequence shown here is derived from an EMBL/GenBank/DDBJ whole genome shotgun (WGS) entry which is preliminary data.</text>
</comment>
<keyword evidence="1" id="KW-0175">Coiled coil</keyword>
<name>A0A6N9TSR1_DISTH</name>
<dbReference type="Gene3D" id="3.40.50.10610">
    <property type="entry name" value="ABC-type transport auxiliary lipoprotein component"/>
    <property type="match status" value="1"/>
</dbReference>
<keyword evidence="4" id="KW-1185">Reference proteome</keyword>
<accession>A0A6N9TSR1</accession>
<feature type="chain" id="PRO_5026912801" evidence="2">
    <location>
        <begin position="19"/>
        <end position="202"/>
    </location>
</feature>
<dbReference type="Proteomes" id="UP000469346">
    <property type="component" value="Unassembled WGS sequence"/>
</dbReference>
<evidence type="ECO:0000313" key="3">
    <source>
        <dbReference type="EMBL" id="NDY43440.1"/>
    </source>
</evidence>
<feature type="signal peptide" evidence="2">
    <location>
        <begin position="1"/>
        <end position="18"/>
    </location>
</feature>